<dbReference type="InterPro" id="IPR058842">
    <property type="entry name" value="DCST1_C"/>
</dbReference>
<feature type="compositionally biased region" description="Basic residues" evidence="5">
    <location>
        <begin position="1474"/>
        <end position="1485"/>
    </location>
</feature>
<accession>A0A151WY31</accession>
<dbReference type="Proteomes" id="UP000075809">
    <property type="component" value="Unassembled WGS sequence"/>
</dbReference>
<evidence type="ECO:0000313" key="10">
    <source>
        <dbReference type="Proteomes" id="UP000075809"/>
    </source>
</evidence>
<dbReference type="Pfam" id="PF26039">
    <property type="entry name" value="Dcst2"/>
    <property type="match status" value="1"/>
</dbReference>
<evidence type="ECO:0000256" key="5">
    <source>
        <dbReference type="SAM" id="MobiDB-lite"/>
    </source>
</evidence>
<comment type="subcellular location">
    <subcellularLocation>
        <location evidence="1">Membrane</location>
        <topology evidence="1">Multi-pass membrane protein</topology>
    </subcellularLocation>
</comment>
<evidence type="ECO:0000256" key="4">
    <source>
        <dbReference type="ARBA" id="ARBA00023136"/>
    </source>
</evidence>
<gene>
    <name evidence="9" type="ORF">ALC60_08099</name>
</gene>
<dbReference type="EMBL" id="KQ982652">
    <property type="protein sequence ID" value="KYQ52810.1"/>
    <property type="molecule type" value="Genomic_DNA"/>
</dbReference>
<feature type="domain" description="E3 ubiquitin-protein ligase DCST1-like C-terminal" evidence="8">
    <location>
        <begin position="705"/>
        <end position="750"/>
    </location>
</feature>
<feature type="region of interest" description="Disordered" evidence="5">
    <location>
        <begin position="1551"/>
        <end position="1576"/>
    </location>
</feature>
<reference evidence="9 10" key="1">
    <citation type="submission" date="2015-09" db="EMBL/GenBank/DDBJ databases">
        <title>Trachymyrmex zeteki WGS genome.</title>
        <authorList>
            <person name="Nygaard S."/>
            <person name="Hu H."/>
            <person name="Boomsma J."/>
            <person name="Zhang G."/>
        </authorList>
    </citation>
    <scope>NUCLEOTIDE SEQUENCE [LARGE SCALE GENOMIC DNA]</scope>
    <source>
        <strain evidence="9">Tzet28-1</strain>
        <tissue evidence="9">Whole body</tissue>
    </source>
</reference>
<feature type="compositionally biased region" description="Basic residues" evidence="5">
    <location>
        <begin position="1883"/>
        <end position="1892"/>
    </location>
</feature>
<feature type="transmembrane region" description="Helical" evidence="6">
    <location>
        <begin position="278"/>
        <end position="297"/>
    </location>
</feature>
<dbReference type="GO" id="GO:0016020">
    <property type="term" value="C:membrane"/>
    <property type="evidence" value="ECO:0007669"/>
    <property type="project" value="UniProtKB-SubCell"/>
</dbReference>
<evidence type="ECO:0000256" key="3">
    <source>
        <dbReference type="ARBA" id="ARBA00022989"/>
    </source>
</evidence>
<evidence type="ECO:0000256" key="6">
    <source>
        <dbReference type="SAM" id="Phobius"/>
    </source>
</evidence>
<organism evidence="9 10">
    <name type="scientific">Mycetomoellerius zeteki</name>
    <dbReference type="NCBI Taxonomy" id="64791"/>
    <lineage>
        <taxon>Eukaryota</taxon>
        <taxon>Metazoa</taxon>
        <taxon>Ecdysozoa</taxon>
        <taxon>Arthropoda</taxon>
        <taxon>Hexapoda</taxon>
        <taxon>Insecta</taxon>
        <taxon>Pterygota</taxon>
        <taxon>Neoptera</taxon>
        <taxon>Endopterygota</taxon>
        <taxon>Hymenoptera</taxon>
        <taxon>Apocrita</taxon>
        <taxon>Aculeata</taxon>
        <taxon>Formicoidea</taxon>
        <taxon>Formicidae</taxon>
        <taxon>Myrmicinae</taxon>
        <taxon>Mycetomoellerius</taxon>
    </lineage>
</organism>
<feature type="region of interest" description="Disordered" evidence="5">
    <location>
        <begin position="1882"/>
        <end position="1902"/>
    </location>
</feature>
<dbReference type="InterPro" id="IPR051856">
    <property type="entry name" value="CSR-E3_Ligase_Protein"/>
</dbReference>
<evidence type="ECO:0000256" key="1">
    <source>
        <dbReference type="ARBA" id="ARBA00004141"/>
    </source>
</evidence>
<feature type="transmembrane region" description="Helical" evidence="6">
    <location>
        <begin position="425"/>
        <end position="445"/>
    </location>
</feature>
<dbReference type="STRING" id="64791.A0A151WY31"/>
<protein>
    <submittedName>
        <fullName evidence="9">DC-STAMP domain-containing protein 2</fullName>
    </submittedName>
</protein>
<feature type="domain" description="Dendritic cell-specific transmembrane protein-like" evidence="7">
    <location>
        <begin position="460"/>
        <end position="649"/>
    </location>
</feature>
<dbReference type="InterPro" id="IPR012858">
    <property type="entry name" value="DC_STAMP-like"/>
</dbReference>
<feature type="transmembrane region" description="Helical" evidence="6">
    <location>
        <begin position="117"/>
        <end position="137"/>
    </location>
</feature>
<feature type="compositionally biased region" description="Basic residues" evidence="5">
    <location>
        <begin position="1058"/>
        <end position="1071"/>
    </location>
</feature>
<evidence type="ECO:0000256" key="2">
    <source>
        <dbReference type="ARBA" id="ARBA00022692"/>
    </source>
</evidence>
<dbReference type="PANTHER" id="PTHR21041">
    <property type="entry name" value="DENDRITIC CELL-SPECIFIC TRANSMEMBRANE PROTEIN"/>
    <property type="match status" value="1"/>
</dbReference>
<keyword evidence="3 6" id="KW-1133">Transmembrane helix</keyword>
<feature type="region of interest" description="Disordered" evidence="5">
    <location>
        <begin position="1049"/>
        <end position="1088"/>
    </location>
</feature>
<dbReference type="Pfam" id="PF26037">
    <property type="entry name" value="zf-RING_DCST1_C"/>
    <property type="match status" value="1"/>
</dbReference>
<evidence type="ECO:0000259" key="8">
    <source>
        <dbReference type="Pfam" id="PF26037"/>
    </source>
</evidence>
<dbReference type="Pfam" id="PF07782">
    <property type="entry name" value="DC_STAMP"/>
    <property type="match status" value="1"/>
</dbReference>
<evidence type="ECO:0000259" key="7">
    <source>
        <dbReference type="Pfam" id="PF07782"/>
    </source>
</evidence>
<feature type="compositionally biased region" description="Basic and acidic residues" evidence="5">
    <location>
        <begin position="1553"/>
        <end position="1576"/>
    </location>
</feature>
<keyword evidence="4 6" id="KW-0472">Membrane</keyword>
<proteinExistence type="predicted"/>
<keyword evidence="2 6" id="KW-0812">Transmembrane</keyword>
<keyword evidence="10" id="KW-1185">Reference proteome</keyword>
<sequence>MAFFQLVLQARKLEKARLRYEDEKLRSIEISEGVKPHLTLKQRLRRKRLKYRKKFKHFWSRIISPLKRIWIYKKVRLLRIDGSLENYILKSIFGFLFGIFLTYMFFVFFVIQLSFTLSSATILCSILGMILTLGLAFSHRIRCIMFLLLPQFFSKRGRQALMAYAFILTLTGPAKNILHNISILSESLACGQIFCLTDNGLNVPLVPQSFCCMHILEFIKLIMSFDLSSLFGIEQLKQAVKNVIDLIKEPFYALRDAISKVIKTVKVVMKKIKRTLVAIKRLVLSILRVITSVFQWLGSIVNICNKKLGTPFDRCQRVFEGAVDDCKAKLGPLFGGICNLAYVVSALCYVVKPLDFICMLVSYVADTIVNAVQEKIKRFTRHIKAMFYVKVKFSHSFHFETNQTKTIEDVSTGIITEIRARTDKFLAVFDWMSFMTTFFIFFMLLRILHYRHKWLTSDRFDNRYLTDDLRTIDLIRTRQDKETILPLNRRERNQYIPLTSVTLIKVEKIKLAKSAVFLGLTMFKICIHMMADYSLYWILSTIRYHGRIETKVQRPNFVGVHVSGDGYLADLYRSIVKAFTPHAKDTEIDVIPCLPDPIPPDLDRYTQIVTLIAFCWIMAIFEPYGLRLRHVVMCKYHPERAKQRAAWLYNHIIRSRGSFLKFARRQLRRKFGMTEGERIERVTFRERCLAICPFLNKLFPQKQNVCLLCGSVERSDQEPHIKCATPGCLGLFCIQCFADLQNLCTICRSPIEYGDLSDISEEQDSSDEQLIARKEFVPISTYVDEREEPIVEEKPKEEVEIKEEIEAEMPEKRVPEEIIPEEEVPKEEILVERIPGKRISEERKEERIERIIVEKKNVAVQTDDDTSESSSESVYSYTYQEGSREIEVEHRRMPFKDIESQKIREDVTIQIFNEPLAKEVTSSSEDPTSCFVVRARRRLRTRLKRKSCSSPRKNDSSSSTSIADTESCATQELDEEEVIHIEMDDGSKELLLKDGTAKARKRSSRIGRILAALTKISWLGKRTTDSDGEWRMGKPSLLDRIVRMLSGNQSTSPVQTYRRIRTTKKDAKHKSSSSASSSSTDEKNEQRALLKAHDRQVNCLQIISDHDDSGDNIYSRNYDSHRARRGTVCRQPDLHVRADDVKLRHPHEKKFMIKKLPRYLQPISKDTAYFEVNEIIDSQSKRGYVRPTERVNILPDTRILDIDNQKTDKSNITSDNYTQIPCSCTSQTSCDVKDSMSQSDVSVTEQSNEMSKTDAMSETELLTTDWERLDQKKKAEEIVTTEETSIDSEIEQQRTKALIENNRRGSLAKNSKTIAESNNFAEEIGVRKYFAKKKQAAELSRKKRAGEEVIASTSEVNEKVRLYDPLASSELYSVTCQIKRREKPAMEKLTKQSGTAEIRIDDRKSVEFEEDIEMEQKSVQVSVHETKKFVHEKSIETDLRKSEKYKRCDKMHIDTKFPRAADLEKKRKKEKRRREKWFDKYKRKQRESDNSLPRTKQKYCNKPTLIKEKLYDRRKQEKIYSRDMQTYGHPSRTEWCPDDIRRHRRVVSPLRSAELREDRQTQYNLRDREDTQSRKDDVYDLKSTNKPEVWSCHVQPQFTAPERIVCCQDYQRKLLSSYNNDLSEKKSQRIKKKYDVNVHKTRLEVPMLKKYLPAYQAPGLIEELKGHDRMRLIQEREARGWTALSAFRSTRDSPSSTKSKEWACGTSVTCDAHESVSRLTSVSTRLTEGNTLPYQERQTFKNVVREFRKKVIEADKPLISLSHRADKCKDLKQLFPPKNEDQEITTTSKFEKVVNKFKDQYVGLRRSEEKKLILPCSKELKGISDTYRSRALEERCKESLNVCTNRQTTCHVSRQRDKLSTHDSSYLCKKMHENVIPVQNKVNSKKKSKNHSKSANNVNTDNRRMTGNVNIYICSETNDSNQCSSCLILFMRRMIRKELSEANNKEEADIKVNDENIRGKDATSLTKDDYYCKDMDNTDLQQDSSYLTVPCSSFSACNNTGHPESWMTTYPSEAKARLDNNDVFLSSAICTNVEQRNYRKNNDRNNNIRGNDSECTMCHAVDGSRWLPKSIYTECSYGEESRECFADGCKYRNKIFQDSAINRNDIWKRQIGYKRLKQPLGSCQRELMARQWSTCSCIAEEDEDYCKGVEKDKEDKKELSQNVCNVAECLETISICRTPKKLAESATVCETSFGDGKRFKKTWTCKNSEEHLKDTSVCETRFINSIEPPKVTKVCQEFVTEEPPEDITVCKTFGETNELPEEVIVYKTEHSDSKDTLKETICKEIPDSNFANQDDVNRVFLNDVKDKLVEESTTSSNLNSPEKNAGNKRMVKLNNKHDVALNSFTGQQPANAEQDEQINKIINDRSKNVPRTPVESIKNSKPLSKNVYSKLPRAQFYNRSNLVSNSSVKKTSKTHINQRRTQSLNRSMRNYFQQSNNQIIRKIFARSKPIALVTDFIIPEKEKKIDIQRTDQTMPKLLRVIAAKRSYVLPIVVTTDSKPQQPEVLSAEKTHVDQEEFPEEKNIHIFINLSLQFPEIFDRCGSQERCSNCGKLRNQCCCATFTLVKCHKIKEAANRKRTMICLYCDNPQDKCTCRAPIGKCLYCGLPSDVCNCQGDKGHARDSERIAKRPDENRTICVTSWKPKREIRRYFERNYEDFEPYSTKECQCCKKGHPEELSYQRLNVFSEVMNELQQKMSESVCCTRCWRNPCCCGLPVDQDKRKEERKAENRLKYIKEFFI</sequence>
<dbReference type="PANTHER" id="PTHR21041:SF9">
    <property type="entry name" value="DENDRITIC CELL-SPECIFIC TRANSMEMBRANE PROTEIN-LIKE DOMAIN-CONTAINING PROTEIN"/>
    <property type="match status" value="1"/>
</dbReference>
<feature type="region of interest" description="Disordered" evidence="5">
    <location>
        <begin position="943"/>
        <end position="970"/>
    </location>
</feature>
<name>A0A151WY31_9HYME</name>
<evidence type="ECO:0000313" key="9">
    <source>
        <dbReference type="EMBL" id="KYQ52810.1"/>
    </source>
</evidence>
<feature type="region of interest" description="Disordered" evidence="5">
    <location>
        <begin position="1474"/>
        <end position="1496"/>
    </location>
</feature>
<feature type="transmembrane region" description="Helical" evidence="6">
    <location>
        <begin position="87"/>
        <end position="111"/>
    </location>
</feature>